<dbReference type="PANTHER" id="PTHR43105:SF2">
    <property type="entry name" value="RESPIRATORY NITRATE REDUCTASE 2 ALPHA CHAIN"/>
    <property type="match status" value="1"/>
</dbReference>
<organism evidence="15 16">
    <name type="scientific">Anaeromyxobacter oryzae</name>
    <dbReference type="NCBI Taxonomy" id="2918170"/>
    <lineage>
        <taxon>Bacteria</taxon>
        <taxon>Pseudomonadati</taxon>
        <taxon>Myxococcota</taxon>
        <taxon>Myxococcia</taxon>
        <taxon>Myxococcales</taxon>
        <taxon>Cystobacterineae</taxon>
        <taxon>Anaeromyxobacteraceae</taxon>
        <taxon>Anaeromyxobacter</taxon>
    </lineage>
</organism>
<dbReference type="InterPro" id="IPR050123">
    <property type="entry name" value="Prok_molybdopt-oxidoreductase"/>
</dbReference>
<keyword evidence="7" id="KW-0500">Molybdenum</keyword>
<dbReference type="CDD" id="cd02776">
    <property type="entry name" value="MopB_CT_Nitrate-R-NarG-like"/>
    <property type="match status" value="1"/>
</dbReference>
<dbReference type="InterPro" id="IPR037943">
    <property type="entry name" value="MopB_CT_Nitrate-R-NarG-like"/>
</dbReference>
<sequence>MSFLRDILDPASRRWERAWRERHQHDRTVRSTHGVNCTGSCSRNVHVKEGIVAWESQATDYPLLEGVPPYEPRGCQRGACYSTYLYAPLRLKFPYVRGALLDAWRAAKAEKGDPVEAWASIVDDPERRRVHQAARGRGGFRRASWEEALELVAASIVHTVRRWGPDRVAGFSPIPAMSMVSFAAGSRFLQLLGGVNLSFYDWYCDLPNASPEVFGEQTDVAESADWFNSKYVLVLGANLAVTRTPDAHFLSEARYDGTKVVVVSPDFNATCRHADWWIPAHAGQDGALLLAVSHVLLSEFHAAREVPLFRDFLAENTDAPFLVALEPGPGGAAPPGRLLRASALARYATTEHGDFKFVVWDRGADAPRMPQGSLGFRWQARKGQWNLHLKDGETGARIAPVLSFLERHDAVLQVELPDFAGGRTWRRGVPVRWVETDRGRVAVATVLDLLMAQHGVGRGLAGEYPASYDDADAPFTPAWQERYTGVHRDVAIRLAREWAGTAERTGGRCSIVIGAGVNHWYHADLAYRAALTNLMLVGAVGRNGAGLNHYVGQEKLAPVAPWSQIAGALDWARPPRFQNAPSFHYVHSDQWRYERAEHERRLDPASRGGADHTLDHQITAVRRGWLPFFPQFDRSPLEVARDARAAGAASAKEIVDHVVAALKEGTLRLAVEDPDAPAAWPRVFLVWRGNALSSSAKGHEYFLRHYLGTPALSVAEDAAASGGARDVTVRDAPEGKLDLVVDLDFRMTTTGLLSDVVLPAATSYEKDDLSTTDLHSFIHPMQAAVPPCWEARSDFDAFAALAEKVSALAAVHLPDPVEDVVATAIQHDTPGEMGDPEAGDWTTGACAPEPGRTMPGLAVVTRDYAGLGRRFRALGPLARELGIGAHGISWPIADVWDALARERPGEAIEGRVHPSLATARDVAEVILRLAPETNGEMGHRAFEAEERKTGVPLADLAAPTRGVRMTFDDLAAQPRRVLPSPCWTGDPSGGRPYSAYVLNVERRVPWRTLTGRAHLYLDHPGFLAAGEGLPTWKPRLDPEHLQDLLATHVDGPTLTLAFVTPHGKWSIHSTYGDTVRMLTLSRGLHPLWLCPADAARAGIADGDWVEVVNDHGAVVTKAVVSARVPPGIALQYHAPERTVATPRSPLRGGRRAGIHNSLTRIRLKPTLMLGAYGQISWGFNYWGPTGTNRDSYVVVRRLERAPEY</sequence>
<evidence type="ECO:0000256" key="13">
    <source>
        <dbReference type="ARBA" id="ARBA00023063"/>
    </source>
</evidence>
<keyword evidence="6" id="KW-0004">4Fe-4S</keyword>
<dbReference type="InterPro" id="IPR006963">
    <property type="entry name" value="Mopterin_OxRdtase_4Fe-4S_dom"/>
</dbReference>
<dbReference type="InterPro" id="IPR006468">
    <property type="entry name" value="NarG"/>
</dbReference>
<keyword evidence="5" id="KW-0813">Transport</keyword>
<evidence type="ECO:0000313" key="15">
    <source>
        <dbReference type="EMBL" id="BDG01270.1"/>
    </source>
</evidence>
<keyword evidence="11" id="KW-0408">Iron</keyword>
<evidence type="ECO:0000256" key="5">
    <source>
        <dbReference type="ARBA" id="ARBA00022448"/>
    </source>
</evidence>
<evidence type="ECO:0000313" key="16">
    <source>
        <dbReference type="Proteomes" id="UP001162891"/>
    </source>
</evidence>
<evidence type="ECO:0000256" key="9">
    <source>
        <dbReference type="ARBA" id="ARBA00022982"/>
    </source>
</evidence>
<feature type="domain" description="4Fe-4S Mo/W bis-MGD-type" evidence="14">
    <location>
        <begin position="26"/>
        <end position="89"/>
    </location>
</feature>
<evidence type="ECO:0000256" key="1">
    <source>
        <dbReference type="ARBA" id="ARBA00001942"/>
    </source>
</evidence>
<dbReference type="InterPro" id="IPR006657">
    <property type="entry name" value="MoPterin_dinucl-bd_dom"/>
</dbReference>
<evidence type="ECO:0000256" key="3">
    <source>
        <dbReference type="ARBA" id="ARBA00004196"/>
    </source>
</evidence>
<reference evidence="16" key="1">
    <citation type="journal article" date="2022" name="Int. J. Syst. Evol. Microbiol.">
        <title>Anaeromyxobacter oryzae sp. nov., Anaeromyxobacter diazotrophicus sp. nov. and Anaeromyxobacter paludicola sp. nov., isolated from paddy soils.</title>
        <authorList>
            <person name="Itoh H."/>
            <person name="Xu Z."/>
            <person name="Mise K."/>
            <person name="Masuda Y."/>
            <person name="Ushijima N."/>
            <person name="Hayakawa C."/>
            <person name="Shiratori Y."/>
            <person name="Senoo K."/>
        </authorList>
    </citation>
    <scope>NUCLEOTIDE SEQUENCE [LARGE SCALE GENOMIC DNA]</scope>
    <source>
        <strain evidence="16">Red232</strain>
    </source>
</reference>
<dbReference type="Proteomes" id="UP001162891">
    <property type="component" value="Chromosome"/>
</dbReference>
<comment type="cofactor">
    <cofactor evidence="2">
        <name>[4Fe-4S] cluster</name>
        <dbReference type="ChEBI" id="CHEBI:49883"/>
    </cofactor>
</comment>
<dbReference type="Gene3D" id="3.40.50.12440">
    <property type="match status" value="1"/>
</dbReference>
<name>A0ABM7WP90_9BACT</name>
<evidence type="ECO:0000256" key="7">
    <source>
        <dbReference type="ARBA" id="ARBA00022505"/>
    </source>
</evidence>
<dbReference type="InterPro" id="IPR009010">
    <property type="entry name" value="Asp_de-COase-like_dom_sf"/>
</dbReference>
<evidence type="ECO:0000256" key="4">
    <source>
        <dbReference type="ARBA" id="ARBA00010312"/>
    </source>
</evidence>
<dbReference type="Pfam" id="PF01568">
    <property type="entry name" value="Molydop_binding"/>
    <property type="match status" value="1"/>
</dbReference>
<dbReference type="NCBIfam" id="TIGR01580">
    <property type="entry name" value="narG"/>
    <property type="match status" value="1"/>
</dbReference>
<gene>
    <name evidence="15" type="ORF">AMOR_02660</name>
</gene>
<comment type="subcellular location">
    <subcellularLocation>
        <location evidence="3">Cell envelope</location>
    </subcellularLocation>
</comment>
<dbReference type="PANTHER" id="PTHR43105">
    <property type="entry name" value="RESPIRATORY NITRATE REDUCTASE"/>
    <property type="match status" value="1"/>
</dbReference>
<evidence type="ECO:0000256" key="8">
    <source>
        <dbReference type="ARBA" id="ARBA00022723"/>
    </source>
</evidence>
<dbReference type="InterPro" id="IPR006656">
    <property type="entry name" value="Mopterin_OxRdtase"/>
</dbReference>
<evidence type="ECO:0000259" key="14">
    <source>
        <dbReference type="PROSITE" id="PS51669"/>
    </source>
</evidence>
<protein>
    <submittedName>
        <fullName evidence="15">Nitrate reductase subunit alpha</fullName>
    </submittedName>
</protein>
<dbReference type="Pfam" id="PF00384">
    <property type="entry name" value="Molybdopterin"/>
    <property type="match status" value="1"/>
</dbReference>
<keyword evidence="8" id="KW-0479">Metal-binding</keyword>
<evidence type="ECO:0000256" key="2">
    <source>
        <dbReference type="ARBA" id="ARBA00001966"/>
    </source>
</evidence>
<dbReference type="EMBL" id="AP025591">
    <property type="protein sequence ID" value="BDG01270.1"/>
    <property type="molecule type" value="Genomic_DNA"/>
</dbReference>
<comment type="cofactor">
    <cofactor evidence="1">
        <name>Mo-bis(molybdopterin guanine dinucleotide)</name>
        <dbReference type="ChEBI" id="CHEBI:60539"/>
    </cofactor>
</comment>
<accession>A0ABM7WP90</accession>
<keyword evidence="12" id="KW-0411">Iron-sulfur</keyword>
<evidence type="ECO:0000256" key="11">
    <source>
        <dbReference type="ARBA" id="ARBA00023004"/>
    </source>
</evidence>
<dbReference type="InterPro" id="IPR006655">
    <property type="entry name" value="Mopterin_OxRdtase_prok_CS"/>
</dbReference>
<dbReference type="SUPFAM" id="SSF53706">
    <property type="entry name" value="Formate dehydrogenase/DMSO reductase, domains 1-3"/>
    <property type="match status" value="1"/>
</dbReference>
<dbReference type="SUPFAM" id="SSF50692">
    <property type="entry name" value="ADC-like"/>
    <property type="match status" value="1"/>
</dbReference>
<evidence type="ECO:0000256" key="10">
    <source>
        <dbReference type="ARBA" id="ARBA00023002"/>
    </source>
</evidence>
<dbReference type="PROSITE" id="PS00932">
    <property type="entry name" value="MOLYBDOPTERIN_PROK_3"/>
    <property type="match status" value="1"/>
</dbReference>
<keyword evidence="16" id="KW-1185">Reference proteome</keyword>
<dbReference type="RefSeq" id="WP_248357662.1">
    <property type="nucleotide sequence ID" value="NZ_AP025591.1"/>
</dbReference>
<keyword evidence="9" id="KW-0249">Electron transport</keyword>
<evidence type="ECO:0000256" key="6">
    <source>
        <dbReference type="ARBA" id="ARBA00022485"/>
    </source>
</evidence>
<dbReference type="PROSITE" id="PS51669">
    <property type="entry name" value="4FE4S_MOW_BIS_MGD"/>
    <property type="match status" value="1"/>
</dbReference>
<keyword evidence="10" id="KW-0560">Oxidoreductase</keyword>
<comment type="similarity">
    <text evidence="4">Belongs to the prokaryotic molybdopterin-containing oxidoreductase family.</text>
</comment>
<proteinExistence type="inferred from homology"/>
<keyword evidence="13" id="KW-0534">Nitrate assimilation</keyword>
<evidence type="ECO:0000256" key="12">
    <source>
        <dbReference type="ARBA" id="ARBA00023014"/>
    </source>
</evidence>